<gene>
    <name evidence="2" type="ORF">POM88_002060</name>
</gene>
<evidence type="ECO:0000256" key="1">
    <source>
        <dbReference type="SAM" id="Phobius"/>
    </source>
</evidence>
<evidence type="ECO:0000313" key="3">
    <source>
        <dbReference type="Proteomes" id="UP001237642"/>
    </source>
</evidence>
<reference evidence="2" key="1">
    <citation type="submission" date="2023-02" db="EMBL/GenBank/DDBJ databases">
        <title>Genome of toxic invasive species Heracleum sosnowskyi carries increased number of genes despite the absence of recent whole-genome duplications.</title>
        <authorList>
            <person name="Schelkunov M."/>
            <person name="Shtratnikova V."/>
            <person name="Makarenko M."/>
            <person name="Klepikova A."/>
            <person name="Omelchenko D."/>
            <person name="Novikova G."/>
            <person name="Obukhova E."/>
            <person name="Bogdanov V."/>
            <person name="Penin A."/>
            <person name="Logacheva M."/>
        </authorList>
    </citation>
    <scope>NUCLEOTIDE SEQUENCE</scope>
    <source>
        <strain evidence="2">Hsosn_3</strain>
        <tissue evidence="2">Leaf</tissue>
    </source>
</reference>
<keyword evidence="3" id="KW-1185">Reference proteome</keyword>
<proteinExistence type="predicted"/>
<feature type="transmembrane region" description="Helical" evidence="1">
    <location>
        <begin position="42"/>
        <end position="63"/>
    </location>
</feature>
<dbReference type="Proteomes" id="UP001237642">
    <property type="component" value="Unassembled WGS sequence"/>
</dbReference>
<organism evidence="2 3">
    <name type="scientific">Heracleum sosnowskyi</name>
    <dbReference type="NCBI Taxonomy" id="360622"/>
    <lineage>
        <taxon>Eukaryota</taxon>
        <taxon>Viridiplantae</taxon>
        <taxon>Streptophyta</taxon>
        <taxon>Embryophyta</taxon>
        <taxon>Tracheophyta</taxon>
        <taxon>Spermatophyta</taxon>
        <taxon>Magnoliopsida</taxon>
        <taxon>eudicotyledons</taxon>
        <taxon>Gunneridae</taxon>
        <taxon>Pentapetalae</taxon>
        <taxon>asterids</taxon>
        <taxon>campanulids</taxon>
        <taxon>Apiales</taxon>
        <taxon>Apiaceae</taxon>
        <taxon>Apioideae</taxon>
        <taxon>apioid superclade</taxon>
        <taxon>Tordylieae</taxon>
        <taxon>Tordyliinae</taxon>
        <taxon>Heracleum</taxon>
    </lineage>
</organism>
<evidence type="ECO:0000313" key="2">
    <source>
        <dbReference type="EMBL" id="KAK1402455.1"/>
    </source>
</evidence>
<keyword evidence="1" id="KW-0472">Membrane</keyword>
<protein>
    <submittedName>
        <fullName evidence="2">Uncharacterized protein</fullName>
    </submittedName>
</protein>
<keyword evidence="1" id="KW-1133">Transmembrane helix</keyword>
<dbReference type="AlphaFoldDB" id="A0AAD8JDF1"/>
<accession>A0AAD8JDF1</accession>
<comment type="caution">
    <text evidence="2">The sequence shown here is derived from an EMBL/GenBank/DDBJ whole genome shotgun (WGS) entry which is preliminary data.</text>
</comment>
<sequence length="122" mass="13978">MKGNKSSDVSEDSATYDPSLNLVKSFSHDQRPVALWSKNWIIGRWIALVFLFFFVLVVDIHCFRLLRKYNPEDTVHGLFVMGFGNLVGFGFLATQARELIEDSNTVDNLPWWCFGLTTSRSK</sequence>
<reference evidence="2" key="2">
    <citation type="submission" date="2023-05" db="EMBL/GenBank/DDBJ databases">
        <authorList>
            <person name="Schelkunov M.I."/>
        </authorList>
    </citation>
    <scope>NUCLEOTIDE SEQUENCE</scope>
    <source>
        <strain evidence="2">Hsosn_3</strain>
        <tissue evidence="2">Leaf</tissue>
    </source>
</reference>
<dbReference type="EMBL" id="JAUIZM010000001">
    <property type="protein sequence ID" value="KAK1402455.1"/>
    <property type="molecule type" value="Genomic_DNA"/>
</dbReference>
<keyword evidence="1" id="KW-0812">Transmembrane</keyword>
<name>A0AAD8JDF1_9APIA</name>
<feature type="transmembrane region" description="Helical" evidence="1">
    <location>
        <begin position="75"/>
        <end position="93"/>
    </location>
</feature>